<sequence>MTPQPRPARRIARRVVRLAATAAVLAGLTLTAACGSSSSSDSSSDSAATPGAGSPKAQAGASAVPDQDVVSAVAADPALKAELPAAVRSSGVLTLGTTRTPGTTGLPHAGTTADGKLVGLDIDLREAVAKVLGVTWKPDYGTFASIIPGVQNGKDDVGMANFGATKAREQVVDFASYLTDGQSFLGAADLGLSKVTGLTDLCGHTVATTPGSTFQQILQDGAGKCAAAGKKPYTVQYFADTAPIFLGLANGKVDIFFGPTLGVKYDAQHVPGTTYLGQISSTTVGFVTAKGSPVAKALSDAVNKLIATGDYARIFAKWGVPDTGIAASKVNPPATF</sequence>
<protein>
    <submittedName>
        <fullName evidence="8">Transporter substrate-binding domain-containing protein</fullName>
    </submittedName>
</protein>
<feature type="compositionally biased region" description="Low complexity" evidence="5">
    <location>
        <begin position="33"/>
        <end position="46"/>
    </location>
</feature>
<dbReference type="PROSITE" id="PS51257">
    <property type="entry name" value="PROKAR_LIPOPROTEIN"/>
    <property type="match status" value="1"/>
</dbReference>
<organism evidence="8 9">
    <name type="scientific">Actinacidiphila acididurans</name>
    <dbReference type="NCBI Taxonomy" id="2784346"/>
    <lineage>
        <taxon>Bacteria</taxon>
        <taxon>Bacillati</taxon>
        <taxon>Actinomycetota</taxon>
        <taxon>Actinomycetes</taxon>
        <taxon>Kitasatosporales</taxon>
        <taxon>Streptomycetaceae</taxon>
        <taxon>Actinacidiphila</taxon>
    </lineage>
</organism>
<dbReference type="InterPro" id="IPR001638">
    <property type="entry name" value="Solute-binding_3/MltF_N"/>
</dbReference>
<comment type="caution">
    <text evidence="8">The sequence shown here is derived from an EMBL/GenBank/DDBJ whole genome shotgun (WGS) entry which is preliminary data.</text>
</comment>
<evidence type="ECO:0000256" key="1">
    <source>
        <dbReference type="ARBA" id="ARBA00004196"/>
    </source>
</evidence>
<dbReference type="PANTHER" id="PTHR35936">
    <property type="entry name" value="MEMBRANE-BOUND LYTIC MUREIN TRANSGLYCOSYLASE F"/>
    <property type="match status" value="1"/>
</dbReference>
<keyword evidence="9" id="KW-1185">Reference proteome</keyword>
<dbReference type="Pfam" id="PF00497">
    <property type="entry name" value="SBP_bac_3"/>
    <property type="match status" value="1"/>
</dbReference>
<name>A0ABS2TYA4_9ACTN</name>
<evidence type="ECO:0000256" key="2">
    <source>
        <dbReference type="ARBA" id="ARBA00010333"/>
    </source>
</evidence>
<feature type="signal peptide" evidence="6">
    <location>
        <begin position="1"/>
        <end position="32"/>
    </location>
</feature>
<reference evidence="8 9" key="1">
    <citation type="submission" date="2021-01" db="EMBL/GenBank/DDBJ databases">
        <title>Streptomyces acididurans sp. nov., isolated from a peat swamp forest soil.</title>
        <authorList>
            <person name="Chantavorakit T."/>
            <person name="Duangmal K."/>
        </authorList>
    </citation>
    <scope>NUCLEOTIDE SEQUENCE [LARGE SCALE GENOMIC DNA]</scope>
    <source>
        <strain evidence="8 9">KK5PA1</strain>
    </source>
</reference>
<dbReference type="PANTHER" id="PTHR35936:SF17">
    <property type="entry name" value="ARGININE-BINDING EXTRACELLULAR PROTEIN ARTP"/>
    <property type="match status" value="1"/>
</dbReference>
<comment type="subcellular location">
    <subcellularLocation>
        <location evidence="1">Cell envelope</location>
    </subcellularLocation>
</comment>
<evidence type="ECO:0000313" key="8">
    <source>
        <dbReference type="EMBL" id="MBM9508062.1"/>
    </source>
</evidence>
<gene>
    <name evidence="8" type="ORF">ITX44_26625</name>
</gene>
<comment type="similarity">
    <text evidence="2 4">Belongs to the bacterial solute-binding protein 3 family.</text>
</comment>
<dbReference type="RefSeq" id="WP_205359921.1">
    <property type="nucleotide sequence ID" value="NZ_JADKYB010000015.1"/>
</dbReference>
<dbReference type="Proteomes" id="UP000749040">
    <property type="component" value="Unassembled WGS sequence"/>
</dbReference>
<dbReference type="EMBL" id="JADKYB010000015">
    <property type="protein sequence ID" value="MBM9508062.1"/>
    <property type="molecule type" value="Genomic_DNA"/>
</dbReference>
<evidence type="ECO:0000259" key="7">
    <source>
        <dbReference type="SMART" id="SM00062"/>
    </source>
</evidence>
<dbReference type="PROSITE" id="PS01039">
    <property type="entry name" value="SBP_BACTERIAL_3"/>
    <property type="match status" value="1"/>
</dbReference>
<feature type="region of interest" description="Disordered" evidence="5">
    <location>
        <begin position="33"/>
        <end position="63"/>
    </location>
</feature>
<feature type="domain" description="Solute-binding protein family 3/N-terminal" evidence="7">
    <location>
        <begin position="92"/>
        <end position="322"/>
    </location>
</feature>
<keyword evidence="3 6" id="KW-0732">Signal</keyword>
<proteinExistence type="inferred from homology"/>
<dbReference type="InterPro" id="IPR018313">
    <property type="entry name" value="SBP_3_CS"/>
</dbReference>
<evidence type="ECO:0000256" key="4">
    <source>
        <dbReference type="RuleBase" id="RU003744"/>
    </source>
</evidence>
<feature type="chain" id="PRO_5045604026" evidence="6">
    <location>
        <begin position="33"/>
        <end position="336"/>
    </location>
</feature>
<evidence type="ECO:0000256" key="3">
    <source>
        <dbReference type="ARBA" id="ARBA00022729"/>
    </source>
</evidence>
<evidence type="ECO:0000256" key="5">
    <source>
        <dbReference type="SAM" id="MobiDB-lite"/>
    </source>
</evidence>
<accession>A0ABS2TYA4</accession>
<dbReference type="SUPFAM" id="SSF53850">
    <property type="entry name" value="Periplasmic binding protein-like II"/>
    <property type="match status" value="1"/>
</dbReference>
<dbReference type="Gene3D" id="3.40.190.10">
    <property type="entry name" value="Periplasmic binding protein-like II"/>
    <property type="match status" value="2"/>
</dbReference>
<dbReference type="SMART" id="SM00062">
    <property type="entry name" value="PBPb"/>
    <property type="match status" value="1"/>
</dbReference>
<evidence type="ECO:0000256" key="6">
    <source>
        <dbReference type="SAM" id="SignalP"/>
    </source>
</evidence>
<evidence type="ECO:0000313" key="9">
    <source>
        <dbReference type="Proteomes" id="UP000749040"/>
    </source>
</evidence>